<organism evidence="4 5">
    <name type="scientific">Ilyomonas limi</name>
    <dbReference type="NCBI Taxonomy" id="2575867"/>
    <lineage>
        <taxon>Bacteria</taxon>
        <taxon>Pseudomonadati</taxon>
        <taxon>Bacteroidota</taxon>
        <taxon>Chitinophagia</taxon>
        <taxon>Chitinophagales</taxon>
        <taxon>Chitinophagaceae</taxon>
        <taxon>Ilyomonas</taxon>
    </lineage>
</organism>
<dbReference type="SUPFAM" id="SSF109604">
    <property type="entry name" value="HD-domain/PDEase-like"/>
    <property type="match status" value="1"/>
</dbReference>
<dbReference type="InterPro" id="IPR007685">
    <property type="entry name" value="RelA_SpoT"/>
</dbReference>
<evidence type="ECO:0000256" key="2">
    <source>
        <dbReference type="SAM" id="Coils"/>
    </source>
</evidence>
<dbReference type="EMBL" id="SZQL01000002">
    <property type="protein sequence ID" value="TKK70903.1"/>
    <property type="molecule type" value="Genomic_DNA"/>
</dbReference>
<dbReference type="RefSeq" id="WP_137260502.1">
    <property type="nucleotide sequence ID" value="NZ_SZQL01000002.1"/>
</dbReference>
<protein>
    <submittedName>
        <fullName evidence="4">Bifunctional (P)ppGpp synthetase/guanosine-3',5'-bis(Diphosphate) 3'-pyrophosphohydrolase</fullName>
    </submittedName>
</protein>
<dbReference type="Pfam" id="PF13291">
    <property type="entry name" value="ACT_4"/>
    <property type="match status" value="1"/>
</dbReference>
<accession>A0A4V5UWD5</accession>
<comment type="similarity">
    <text evidence="1">Belongs to the relA/spoT family.</text>
</comment>
<dbReference type="CDD" id="cd00077">
    <property type="entry name" value="HDc"/>
    <property type="match status" value="1"/>
</dbReference>
<dbReference type="Pfam" id="PF13328">
    <property type="entry name" value="HD_4"/>
    <property type="match status" value="1"/>
</dbReference>
<dbReference type="Gene3D" id="1.10.3210.10">
    <property type="entry name" value="Hypothetical protein af1432"/>
    <property type="match status" value="1"/>
</dbReference>
<dbReference type="FunFam" id="3.10.20.30:FF:000002">
    <property type="entry name" value="GTP pyrophosphokinase (RelA/SpoT)"/>
    <property type="match status" value="1"/>
</dbReference>
<dbReference type="PANTHER" id="PTHR21262:SF31">
    <property type="entry name" value="GTP PYROPHOSPHOKINASE"/>
    <property type="match status" value="1"/>
</dbReference>
<dbReference type="CDD" id="cd04876">
    <property type="entry name" value="ACT_RelA-SpoT"/>
    <property type="match status" value="1"/>
</dbReference>
<keyword evidence="4" id="KW-0378">Hydrolase</keyword>
<dbReference type="Pfam" id="PF02824">
    <property type="entry name" value="TGS"/>
    <property type="match status" value="1"/>
</dbReference>
<feature type="coiled-coil region" evidence="2">
    <location>
        <begin position="719"/>
        <end position="746"/>
    </location>
</feature>
<dbReference type="InterPro" id="IPR045865">
    <property type="entry name" value="ACT-like_dom_sf"/>
</dbReference>
<dbReference type="FunFam" id="1.10.3210.10:FF:000001">
    <property type="entry name" value="GTP pyrophosphokinase RelA"/>
    <property type="match status" value="1"/>
</dbReference>
<dbReference type="PROSITE" id="PS51880">
    <property type="entry name" value="TGS"/>
    <property type="match status" value="1"/>
</dbReference>
<dbReference type="CDD" id="cd05399">
    <property type="entry name" value="NT_Rel-Spo_like"/>
    <property type="match status" value="1"/>
</dbReference>
<dbReference type="OrthoDB" id="9805041at2"/>
<gene>
    <name evidence="4" type="ORF">FC093_04200</name>
</gene>
<dbReference type="SUPFAM" id="SSF55021">
    <property type="entry name" value="ACT-like"/>
    <property type="match status" value="1"/>
</dbReference>
<dbReference type="PANTHER" id="PTHR21262">
    <property type="entry name" value="GUANOSINE-3',5'-BIS DIPHOSPHATE 3'-PYROPHOSPHOHYDROLASE"/>
    <property type="match status" value="1"/>
</dbReference>
<dbReference type="NCBIfam" id="TIGR00691">
    <property type="entry name" value="spoT_relA"/>
    <property type="match status" value="1"/>
</dbReference>
<dbReference type="Proteomes" id="UP000305848">
    <property type="component" value="Unassembled WGS sequence"/>
</dbReference>
<name>A0A4V5UWD5_9BACT</name>
<proteinExistence type="inferred from homology"/>
<dbReference type="InterPro" id="IPR033655">
    <property type="entry name" value="TGS_RelA/SpoT"/>
</dbReference>
<reference evidence="4 5" key="1">
    <citation type="submission" date="2019-05" db="EMBL/GenBank/DDBJ databases">
        <title>Panacibacter sp. strain 17mud1-8 Genome sequencing and assembly.</title>
        <authorList>
            <person name="Chhetri G."/>
        </authorList>
    </citation>
    <scope>NUCLEOTIDE SEQUENCE [LARGE SCALE GENOMIC DNA]</scope>
    <source>
        <strain evidence="4 5">17mud1-8</strain>
    </source>
</reference>
<dbReference type="CDD" id="cd01668">
    <property type="entry name" value="TGS_RSH"/>
    <property type="match status" value="1"/>
</dbReference>
<comment type="caution">
    <text evidence="4">The sequence shown here is derived from an EMBL/GenBank/DDBJ whole genome shotgun (WGS) entry which is preliminary data.</text>
</comment>
<keyword evidence="5" id="KW-1185">Reference proteome</keyword>
<dbReference type="InterPro" id="IPR012675">
    <property type="entry name" value="Beta-grasp_dom_sf"/>
</dbReference>
<dbReference type="Pfam" id="PF04607">
    <property type="entry name" value="RelA_SpoT"/>
    <property type="match status" value="1"/>
</dbReference>
<dbReference type="Gene3D" id="3.10.20.30">
    <property type="match status" value="1"/>
</dbReference>
<dbReference type="InterPro" id="IPR012676">
    <property type="entry name" value="TGS-like"/>
</dbReference>
<dbReference type="SMART" id="SM00954">
    <property type="entry name" value="RelA_SpoT"/>
    <property type="match status" value="1"/>
</dbReference>
<comment type="function">
    <text evidence="1">In eubacteria ppGpp (guanosine 3'-diphosphate 5'-diphosphate) is a mediator of the stringent response that coordinates a variety of cellular activities in response to changes in nutritional abundance.</text>
</comment>
<dbReference type="GO" id="GO:0015969">
    <property type="term" value="P:guanosine tetraphosphate metabolic process"/>
    <property type="evidence" value="ECO:0007669"/>
    <property type="project" value="InterPro"/>
</dbReference>
<feature type="domain" description="TGS" evidence="3">
    <location>
        <begin position="415"/>
        <end position="476"/>
    </location>
</feature>
<dbReference type="SUPFAM" id="SSF81271">
    <property type="entry name" value="TGS-like"/>
    <property type="match status" value="1"/>
</dbReference>
<dbReference type="SUPFAM" id="SSF81301">
    <property type="entry name" value="Nucleotidyltransferase"/>
    <property type="match status" value="1"/>
</dbReference>
<evidence type="ECO:0000313" key="4">
    <source>
        <dbReference type="EMBL" id="TKK70903.1"/>
    </source>
</evidence>
<dbReference type="GO" id="GO:0005886">
    <property type="term" value="C:plasma membrane"/>
    <property type="evidence" value="ECO:0007669"/>
    <property type="project" value="TreeGrafter"/>
</dbReference>
<dbReference type="GO" id="GO:0016787">
    <property type="term" value="F:hydrolase activity"/>
    <property type="evidence" value="ECO:0007669"/>
    <property type="project" value="UniProtKB-KW"/>
</dbReference>
<dbReference type="InterPro" id="IPR004811">
    <property type="entry name" value="RelA/Spo_fam"/>
</dbReference>
<sequence>MQNEQVITTEVQLPKYTLTEEQERKLILRHYRALLRSLRPKLKKGDKELVRHAFEMAAEAHQTMRRKSGEPYILHPLAVAMICVEEIGLGVRSTICSLLHDTVEDTDLTLEEIEHDFGGEIARIVDGLTKISGIIDTSSSQQAENFKKILLTLTDDPRVILIKLADRLHNMRTLDYMKREKQLKIASETVWVYAPLAHRMGLYNVKTELEDLSMKYLEPQEYKDIARKLAETKRERTRYINEFIKPLREKLQKGGFDFEIYGRPKSIHSIWNKIKKKAVDFEEVYDLFAIRVILNSPPEREKEDCWKVYSMITDEYTPAPERLRDWLSNPKSNGYEALHTTVMGPQGKWVEVQIRTRRMNEIAEKGLAAHYKYKEGNSDEDRFDKWFGQIREVISSQDTDGVDFLQDFKTSFLAEEIYVYTPRGDVKMLPVGSTTLDFAFSIHSAIGTKCIGAKVNHKLVPLSYKLRSGDQVEIITSNKQKPTEDWLNMVVTTKAKSKIKDALKEEKRTIAEDGKAYTQRKLEGMGAAFNQGNIDELVSFYKVPSQLDLFYKVAIKQIDLKELKEFHVLGDRLEMPKPVKPVVEVKPESVEHKHAANKKESELIIFGESSDRIMYTLAKCCNPIPGDNVFGFVSTGKGLIIHRTNCPNAAQMMANYGHRIVKTKWAKNKEISFLTGLKIVGLDDVGVINKITNVISGDMKINIAALTIESGEGLFEGTVKVFVHDKEELEELVDRLKRLNGIQNVERFDTEEAVA</sequence>
<dbReference type="SMART" id="SM00471">
    <property type="entry name" value="HDc"/>
    <property type="match status" value="1"/>
</dbReference>
<dbReference type="InterPro" id="IPR004095">
    <property type="entry name" value="TGS"/>
</dbReference>
<evidence type="ECO:0000259" key="3">
    <source>
        <dbReference type="PROSITE" id="PS51880"/>
    </source>
</evidence>
<dbReference type="InterPro" id="IPR043519">
    <property type="entry name" value="NT_sf"/>
</dbReference>
<evidence type="ECO:0000313" key="5">
    <source>
        <dbReference type="Proteomes" id="UP000305848"/>
    </source>
</evidence>
<dbReference type="Gene3D" id="3.30.70.260">
    <property type="match status" value="1"/>
</dbReference>
<dbReference type="InterPro" id="IPR002912">
    <property type="entry name" value="ACT_dom"/>
</dbReference>
<keyword evidence="2" id="KW-0175">Coiled coil</keyword>
<evidence type="ECO:0000256" key="1">
    <source>
        <dbReference type="RuleBase" id="RU003847"/>
    </source>
</evidence>
<dbReference type="InterPro" id="IPR003607">
    <property type="entry name" value="HD/PDEase_dom"/>
</dbReference>
<dbReference type="Gene3D" id="3.30.460.10">
    <property type="entry name" value="Beta Polymerase, domain 2"/>
    <property type="match status" value="1"/>
</dbReference>
<dbReference type="AlphaFoldDB" id="A0A4V5UWD5"/>